<protein>
    <submittedName>
        <fullName evidence="2">Uncharacterized protein</fullName>
    </submittedName>
</protein>
<feature type="compositionally biased region" description="Basic and acidic residues" evidence="1">
    <location>
        <begin position="142"/>
        <end position="157"/>
    </location>
</feature>
<dbReference type="Proteomes" id="UP000324832">
    <property type="component" value="Unassembled WGS sequence"/>
</dbReference>
<keyword evidence="3" id="KW-1185">Reference proteome</keyword>
<organism evidence="2 3">
    <name type="scientific">Leptidea sinapis</name>
    <dbReference type="NCBI Taxonomy" id="189913"/>
    <lineage>
        <taxon>Eukaryota</taxon>
        <taxon>Metazoa</taxon>
        <taxon>Ecdysozoa</taxon>
        <taxon>Arthropoda</taxon>
        <taxon>Hexapoda</taxon>
        <taxon>Insecta</taxon>
        <taxon>Pterygota</taxon>
        <taxon>Neoptera</taxon>
        <taxon>Endopterygota</taxon>
        <taxon>Lepidoptera</taxon>
        <taxon>Glossata</taxon>
        <taxon>Ditrysia</taxon>
        <taxon>Papilionoidea</taxon>
        <taxon>Pieridae</taxon>
        <taxon>Dismorphiinae</taxon>
        <taxon>Leptidea</taxon>
    </lineage>
</organism>
<feature type="compositionally biased region" description="Polar residues" evidence="1">
    <location>
        <begin position="122"/>
        <end position="138"/>
    </location>
</feature>
<gene>
    <name evidence="2" type="ORF">LSINAPIS_LOCUS7492</name>
</gene>
<evidence type="ECO:0000313" key="2">
    <source>
        <dbReference type="EMBL" id="VVC95868.1"/>
    </source>
</evidence>
<evidence type="ECO:0000256" key="1">
    <source>
        <dbReference type="SAM" id="MobiDB-lite"/>
    </source>
</evidence>
<feature type="compositionally biased region" description="Basic and acidic residues" evidence="1">
    <location>
        <begin position="10"/>
        <end position="19"/>
    </location>
</feature>
<sequence length="191" mass="21688">MERQTSLYFYRHDPGEEPSAHPQCFIPKRTESWIPDEIPDPSPKDTWCKHELTVLEDPQDEIAKKSDSSHSLDMPIIEDIPSEFWFPGKVNLPYENESKTFTDKVTDYSSSEKLLAKESSLTAQQLSSPLDGSVQSAAGDSAMDRNKPKRRLYEKNKSVSKARSRGYLPPLAGESRSLVSIISDCRLRNLR</sequence>
<feature type="region of interest" description="Disordered" evidence="1">
    <location>
        <begin position="120"/>
        <end position="171"/>
    </location>
</feature>
<reference evidence="2 3" key="1">
    <citation type="submission" date="2017-07" db="EMBL/GenBank/DDBJ databases">
        <authorList>
            <person name="Talla V."/>
            <person name="Backstrom N."/>
        </authorList>
    </citation>
    <scope>NUCLEOTIDE SEQUENCE [LARGE SCALE GENOMIC DNA]</scope>
</reference>
<name>A0A5E4QC57_9NEOP</name>
<dbReference type="AlphaFoldDB" id="A0A5E4QC57"/>
<dbReference type="EMBL" id="FZQP02002460">
    <property type="protein sequence ID" value="VVC95868.1"/>
    <property type="molecule type" value="Genomic_DNA"/>
</dbReference>
<evidence type="ECO:0000313" key="3">
    <source>
        <dbReference type="Proteomes" id="UP000324832"/>
    </source>
</evidence>
<feature type="region of interest" description="Disordered" evidence="1">
    <location>
        <begin position="1"/>
        <end position="22"/>
    </location>
</feature>
<accession>A0A5E4QC57</accession>
<proteinExistence type="predicted"/>